<dbReference type="InParanoid" id="A0A0G4GY32"/>
<feature type="region of interest" description="Disordered" evidence="1">
    <location>
        <begin position="810"/>
        <end position="848"/>
    </location>
</feature>
<name>A0A0G4GY32_VITBC</name>
<feature type="compositionally biased region" description="Low complexity" evidence="1">
    <location>
        <begin position="591"/>
        <end position="602"/>
    </location>
</feature>
<gene>
    <name evidence="2" type="ORF">Vbra_19019</name>
</gene>
<protein>
    <submittedName>
        <fullName evidence="2">Uncharacterized protein</fullName>
    </submittedName>
</protein>
<sequence length="926" mass="101096">MTSGQLSDSRDLIKLPTFDTHGIASSATVAPTKGLYSSLQSLPLFGEAKPIRPFSRLSPAASAELKTPFAPLLTPWSSKSAHELHDSDRPLFSTVPPADTGSLIGYGAPAFAGSRLRPRDSSDDMAAAKPALNSEQSAESDRPFYRKTMSFFESATATPERPKDAQHGVDRSVSWHLLGSPPTRLCEPPPTAITARLPFPPQIGSEETLIRPATLPDLSLPVDPFMTRTARPVFTMPSLDGLPEVSRGSDPSRSAAADRKNQDSGEVMPVPMAGADVGLSRFAMDLGRVDGEGSPFAAEVGEKDEDFSVERLLASLNLDEDILHGITSGSDKDAGRTAGEKDIEEIMTPSRQPPRDTDTSLAEINVSPNHPSPLADVSPPAIAFDGGEVPVTTFDQPFLEPLPVDPIHDRQGGPPDSPRPPDDSQEPSKPPPKHQSPSPSPSDDRRSNVSPSRKRWVAITEIGPDDAGVPHTHHTPSCQLNRFHERHHEETVHKGLSQDQQQHRWWREGGFVADPLKAYVEGKGAMPSLALSPAADDATAKTETQDDTQQPRPDETQNEPSVALVECPSAEFGIETKEESHHPGAKSIEKPVTPAPATSTPPKRLAISKHSECSTAAGSHLTPHRSSGFSGKSTPFMTSRVATHTRESRLVSVGFRHPDPPSPWRYTPLIDQVVKKLEAVSLVTTPTKDMGANGGGAGRFVGAPVPLHVASKEKDAGSLSHGAIPKYLMQSDRSLQPLASTFMRALRERWLGEQEIESLLRTLPQSLQTSFRMEQCDKHIRSHLNGHGAADESGCYPIIGRPMPWEGRLPRHLRPSMTPMRYRSPSLERSSSVRETRPRKSSGQPSQHECRVFGAKYGMPCLWMADAERHPYQPHQHHDDARWMDGQQVEVRVHRWPSTSATPQVDVQTIKRSFDERRKRFSAGGQ</sequence>
<accession>A0A0G4GY32</accession>
<keyword evidence="3" id="KW-1185">Reference proteome</keyword>
<feature type="compositionally biased region" description="Polar residues" evidence="1">
    <location>
        <begin position="359"/>
        <end position="369"/>
    </location>
</feature>
<evidence type="ECO:0000313" key="2">
    <source>
        <dbReference type="EMBL" id="CEM35933.1"/>
    </source>
</evidence>
<feature type="region of interest" description="Disordered" evidence="1">
    <location>
        <begin position="529"/>
        <end position="561"/>
    </location>
</feature>
<feature type="compositionally biased region" description="Basic and acidic residues" evidence="1">
    <location>
        <begin position="330"/>
        <end position="341"/>
    </location>
</feature>
<feature type="compositionally biased region" description="Polar residues" evidence="1">
    <location>
        <begin position="624"/>
        <end position="634"/>
    </location>
</feature>
<proteinExistence type="predicted"/>
<dbReference type="VEuPathDB" id="CryptoDB:Vbra_19019"/>
<evidence type="ECO:0000313" key="3">
    <source>
        <dbReference type="Proteomes" id="UP000041254"/>
    </source>
</evidence>
<feature type="region of interest" description="Disordered" evidence="1">
    <location>
        <begin position="324"/>
        <end position="455"/>
    </location>
</feature>
<dbReference type="EMBL" id="CDMY01000869">
    <property type="protein sequence ID" value="CEM35933.1"/>
    <property type="molecule type" value="Genomic_DNA"/>
</dbReference>
<feature type="region of interest" description="Disordered" evidence="1">
    <location>
        <begin position="576"/>
        <end position="634"/>
    </location>
</feature>
<feature type="region of interest" description="Disordered" evidence="1">
    <location>
        <begin position="236"/>
        <end position="272"/>
    </location>
</feature>
<dbReference type="AlphaFoldDB" id="A0A0G4GY32"/>
<feature type="compositionally biased region" description="Pro residues" evidence="1">
    <location>
        <begin position="428"/>
        <end position="440"/>
    </location>
</feature>
<organism evidence="2 3">
    <name type="scientific">Vitrella brassicaformis (strain CCMP3155)</name>
    <dbReference type="NCBI Taxonomy" id="1169540"/>
    <lineage>
        <taxon>Eukaryota</taxon>
        <taxon>Sar</taxon>
        <taxon>Alveolata</taxon>
        <taxon>Colpodellida</taxon>
        <taxon>Vitrellaceae</taxon>
        <taxon>Vitrella</taxon>
    </lineage>
</organism>
<dbReference type="Proteomes" id="UP000041254">
    <property type="component" value="Unassembled WGS sequence"/>
</dbReference>
<feature type="region of interest" description="Disordered" evidence="1">
    <location>
        <begin position="114"/>
        <end position="143"/>
    </location>
</feature>
<evidence type="ECO:0000256" key="1">
    <source>
        <dbReference type="SAM" id="MobiDB-lite"/>
    </source>
</evidence>
<reference evidence="2 3" key="1">
    <citation type="submission" date="2014-11" db="EMBL/GenBank/DDBJ databases">
        <authorList>
            <person name="Zhu J."/>
            <person name="Qi W."/>
            <person name="Song R."/>
        </authorList>
    </citation>
    <scope>NUCLEOTIDE SEQUENCE [LARGE SCALE GENOMIC DNA]</scope>
</reference>